<gene>
    <name evidence="1" type="ORF">Glove_490g51</name>
</gene>
<reference evidence="1 2" key="1">
    <citation type="submission" date="2018-08" db="EMBL/GenBank/DDBJ databases">
        <title>Genome and evolution of the arbuscular mycorrhizal fungus Diversispora epigaea (formerly Glomus versiforme) and its bacterial endosymbionts.</title>
        <authorList>
            <person name="Sun X."/>
            <person name="Fei Z."/>
            <person name="Harrison M."/>
        </authorList>
    </citation>
    <scope>NUCLEOTIDE SEQUENCE [LARGE SCALE GENOMIC DNA]</scope>
    <source>
        <strain evidence="1 2">IT104</strain>
    </source>
</reference>
<name>A0A397GK45_9GLOM</name>
<proteinExistence type="predicted"/>
<evidence type="ECO:0000313" key="1">
    <source>
        <dbReference type="EMBL" id="RHZ50877.1"/>
    </source>
</evidence>
<dbReference type="AlphaFoldDB" id="A0A397GK45"/>
<protein>
    <submittedName>
        <fullName evidence="1">Uncharacterized protein</fullName>
    </submittedName>
</protein>
<dbReference type="OrthoDB" id="2407205at2759"/>
<keyword evidence="2" id="KW-1185">Reference proteome</keyword>
<evidence type="ECO:0000313" key="2">
    <source>
        <dbReference type="Proteomes" id="UP000266861"/>
    </source>
</evidence>
<dbReference type="EMBL" id="PQFF01000426">
    <property type="protein sequence ID" value="RHZ50877.1"/>
    <property type="molecule type" value="Genomic_DNA"/>
</dbReference>
<dbReference type="Proteomes" id="UP000266861">
    <property type="component" value="Unassembled WGS sequence"/>
</dbReference>
<sequence length="159" mass="18223">MALTEHEAPVVLALLQEYFRVPNNDAIRDPIKTIGHEKKCHQTLRVLLMFHDLSWPFSSDANGFFTQELWLANIQDINSWRTRCETWMYEFHAQLWTRQYPASAGFVAVTNPDLSGVSSKIWDFGTLLHNTTTPTTCIGPGIPAYQVTIPVESVFWNPR</sequence>
<comment type="caution">
    <text evidence="1">The sequence shown here is derived from an EMBL/GenBank/DDBJ whole genome shotgun (WGS) entry which is preliminary data.</text>
</comment>
<organism evidence="1 2">
    <name type="scientific">Diversispora epigaea</name>
    <dbReference type="NCBI Taxonomy" id="1348612"/>
    <lineage>
        <taxon>Eukaryota</taxon>
        <taxon>Fungi</taxon>
        <taxon>Fungi incertae sedis</taxon>
        <taxon>Mucoromycota</taxon>
        <taxon>Glomeromycotina</taxon>
        <taxon>Glomeromycetes</taxon>
        <taxon>Diversisporales</taxon>
        <taxon>Diversisporaceae</taxon>
        <taxon>Diversispora</taxon>
    </lineage>
</organism>
<accession>A0A397GK45</accession>